<comment type="caution">
    <text evidence="4">The sequence shown here is derived from an EMBL/GenBank/DDBJ whole genome shotgun (WGS) entry which is preliminary data.</text>
</comment>
<dbReference type="InterPro" id="IPR029063">
    <property type="entry name" value="SAM-dependent_MTases_sf"/>
</dbReference>
<dbReference type="Proteomes" id="UP001521209">
    <property type="component" value="Unassembled WGS sequence"/>
</dbReference>
<dbReference type="EMBL" id="JAKGBZ010000025">
    <property type="protein sequence ID" value="MCF3947555.1"/>
    <property type="molecule type" value="Genomic_DNA"/>
</dbReference>
<dbReference type="GO" id="GO:0032259">
    <property type="term" value="P:methylation"/>
    <property type="evidence" value="ECO:0007669"/>
    <property type="project" value="UniProtKB-KW"/>
</dbReference>
<feature type="domain" description="Methyltransferase" evidence="3">
    <location>
        <begin position="40"/>
        <end position="133"/>
    </location>
</feature>
<name>A0ABS9DZH6_9PROT</name>
<evidence type="ECO:0000313" key="4">
    <source>
        <dbReference type="EMBL" id="MCF3947555.1"/>
    </source>
</evidence>
<keyword evidence="5" id="KW-1185">Reference proteome</keyword>
<proteinExistence type="predicted"/>
<evidence type="ECO:0000256" key="1">
    <source>
        <dbReference type="ARBA" id="ARBA00022603"/>
    </source>
</evidence>
<reference evidence="4 5" key="1">
    <citation type="submission" date="2022-01" db="EMBL/GenBank/DDBJ databases">
        <authorList>
            <person name="Won M."/>
            <person name="Kim S.-J."/>
            <person name="Kwon S.-W."/>
        </authorList>
    </citation>
    <scope>NUCLEOTIDE SEQUENCE [LARGE SCALE GENOMIC DNA]</scope>
    <source>
        <strain evidence="4 5">KCTC 23505</strain>
    </source>
</reference>
<keyword evidence="1 4" id="KW-0489">Methyltransferase</keyword>
<sequence>MSVRLFPATAMPDPDWWQALWPRPGEVIAKLDVQPGTDAVDLCCGNGLFTIPLAGMVRCVVAIDLDREMVDLARSRAAAAGVKNCVFITGDACDLARLVPAPLDLVMIANTFHGVPDKAELSCIVAAALRPGGRFVVVNWHRRPREETTVLGQPRGPKTAMRMTPEDVAAAAEPAGLLPKRVVELPPYHYASILEKPTT</sequence>
<dbReference type="Gene3D" id="3.40.50.150">
    <property type="entry name" value="Vaccinia Virus protein VP39"/>
    <property type="match status" value="1"/>
</dbReference>
<accession>A0ABS9DZH6</accession>
<dbReference type="PANTHER" id="PTHR43861">
    <property type="entry name" value="TRANS-ACONITATE 2-METHYLTRANSFERASE-RELATED"/>
    <property type="match status" value="1"/>
</dbReference>
<evidence type="ECO:0000259" key="3">
    <source>
        <dbReference type="Pfam" id="PF13649"/>
    </source>
</evidence>
<protein>
    <submittedName>
        <fullName evidence="4">Class I SAM-dependent methyltransferase</fullName>
    </submittedName>
</protein>
<dbReference type="PANTHER" id="PTHR43861:SF1">
    <property type="entry name" value="TRANS-ACONITATE 2-METHYLTRANSFERASE"/>
    <property type="match status" value="1"/>
</dbReference>
<evidence type="ECO:0000256" key="2">
    <source>
        <dbReference type="ARBA" id="ARBA00022679"/>
    </source>
</evidence>
<keyword evidence="2" id="KW-0808">Transferase</keyword>
<dbReference type="Pfam" id="PF13649">
    <property type="entry name" value="Methyltransf_25"/>
    <property type="match status" value="1"/>
</dbReference>
<dbReference type="RefSeq" id="WP_235704804.1">
    <property type="nucleotide sequence ID" value="NZ_JAKGBZ010000025.1"/>
</dbReference>
<evidence type="ECO:0000313" key="5">
    <source>
        <dbReference type="Proteomes" id="UP001521209"/>
    </source>
</evidence>
<dbReference type="InterPro" id="IPR041698">
    <property type="entry name" value="Methyltransf_25"/>
</dbReference>
<dbReference type="CDD" id="cd02440">
    <property type="entry name" value="AdoMet_MTases"/>
    <property type="match status" value="1"/>
</dbReference>
<dbReference type="GO" id="GO:0008168">
    <property type="term" value="F:methyltransferase activity"/>
    <property type="evidence" value="ECO:0007669"/>
    <property type="project" value="UniProtKB-KW"/>
</dbReference>
<gene>
    <name evidence="4" type="ORF">L2A60_12790</name>
</gene>
<organism evidence="4 5">
    <name type="scientific">Acidiphilium iwatense</name>
    <dbReference type="NCBI Taxonomy" id="768198"/>
    <lineage>
        <taxon>Bacteria</taxon>
        <taxon>Pseudomonadati</taxon>
        <taxon>Pseudomonadota</taxon>
        <taxon>Alphaproteobacteria</taxon>
        <taxon>Acetobacterales</taxon>
        <taxon>Acidocellaceae</taxon>
        <taxon>Acidiphilium</taxon>
    </lineage>
</organism>
<dbReference type="SUPFAM" id="SSF53335">
    <property type="entry name" value="S-adenosyl-L-methionine-dependent methyltransferases"/>
    <property type="match status" value="1"/>
</dbReference>